<dbReference type="Proteomes" id="UP000593577">
    <property type="component" value="Unassembled WGS sequence"/>
</dbReference>
<reference evidence="2 3" key="1">
    <citation type="journal article" date="2019" name="Genome Biol. Evol.">
        <title>Insights into the evolution of the New World diploid cottons (Gossypium, subgenus Houzingenia) based on genome sequencing.</title>
        <authorList>
            <person name="Grover C.E."/>
            <person name="Arick M.A. 2nd"/>
            <person name="Thrash A."/>
            <person name="Conover J.L."/>
            <person name="Sanders W.S."/>
            <person name="Peterson D.G."/>
            <person name="Frelichowski J.E."/>
            <person name="Scheffler J.A."/>
            <person name="Scheffler B.E."/>
            <person name="Wendel J.F."/>
        </authorList>
    </citation>
    <scope>NUCLEOTIDE SEQUENCE [LARGE SCALE GENOMIC DNA]</scope>
    <source>
        <strain evidence="2">185</strain>
        <tissue evidence="2">Leaf</tissue>
    </source>
</reference>
<evidence type="ECO:0000259" key="1">
    <source>
        <dbReference type="Pfam" id="PF10536"/>
    </source>
</evidence>
<dbReference type="EMBL" id="JABFAA010000008">
    <property type="protein sequence ID" value="MBA0688530.1"/>
    <property type="molecule type" value="Genomic_DNA"/>
</dbReference>
<evidence type="ECO:0000313" key="2">
    <source>
        <dbReference type="EMBL" id="MBA0688530.1"/>
    </source>
</evidence>
<accession>A0A7J8XN82</accession>
<protein>
    <recommendedName>
        <fullName evidence="1">Aminotransferase-like plant mobile domain-containing protein</fullName>
    </recommendedName>
</protein>
<organism evidence="2 3">
    <name type="scientific">Gossypium aridum</name>
    <name type="common">American cotton</name>
    <name type="synonym">Erioxylum aridum</name>
    <dbReference type="NCBI Taxonomy" id="34290"/>
    <lineage>
        <taxon>Eukaryota</taxon>
        <taxon>Viridiplantae</taxon>
        <taxon>Streptophyta</taxon>
        <taxon>Embryophyta</taxon>
        <taxon>Tracheophyta</taxon>
        <taxon>Spermatophyta</taxon>
        <taxon>Magnoliopsida</taxon>
        <taxon>eudicotyledons</taxon>
        <taxon>Gunneridae</taxon>
        <taxon>Pentapetalae</taxon>
        <taxon>rosids</taxon>
        <taxon>malvids</taxon>
        <taxon>Malvales</taxon>
        <taxon>Malvaceae</taxon>
        <taxon>Malvoideae</taxon>
        <taxon>Gossypium</taxon>
    </lineage>
</organism>
<name>A0A7J8XN82_GOSAI</name>
<feature type="domain" description="Aminotransferase-like plant mobile" evidence="1">
    <location>
        <begin position="198"/>
        <end position="332"/>
    </location>
</feature>
<dbReference type="Pfam" id="PF10536">
    <property type="entry name" value="PMD"/>
    <property type="match status" value="2"/>
</dbReference>
<evidence type="ECO:0000313" key="3">
    <source>
        <dbReference type="Proteomes" id="UP000593577"/>
    </source>
</evidence>
<sequence>MARQLIRLDDEHISVDQMKMSVDRVLQCFIHNLPGPSSPLIENYMREAGFWHVDNIGRGCKLDPKLISTFVERWRHETHTFYLPCRECTITLEDVQLQLGLPWMSLYSLSPLNLLIGEPYVTIFWVQRVRYARAYILQILEGYLMPDKSQNLVHLRWLLKLIDFRAAGELSWGSTVLATLYRKMFSWNHLLSYRGIPTALEDIRLLLDQQLEAHFQWTPYEDSVIWEVIPDEFLQNPNIWHVRVPLVSYATVEMHQTDRVLQQFKFRHPIPMAHEMLDDEHKIDLQRLNTHWLLFHSEYIEIWENQYYNIPTCEPIIVPELACNLDYMSWFRIYGKPYLLSEEEMRWQIRVERKQQGPLNPRIMGDETSLSTAPMQSPTLTEQATMPTPQPLQIMPNAYPNSYVYPNPYMYPFSTPMSGWNVWPGASHFLMAPSQLMIYRSLSQEGPHEAPSGSSTHFQSPSPYGIQAGYAYLL</sequence>
<proteinExistence type="predicted"/>
<dbReference type="PANTHER" id="PTHR46033:SF8">
    <property type="entry name" value="PROTEIN MAINTENANCE OF MERISTEMS-LIKE"/>
    <property type="match status" value="1"/>
</dbReference>
<dbReference type="GO" id="GO:0010073">
    <property type="term" value="P:meristem maintenance"/>
    <property type="evidence" value="ECO:0007669"/>
    <property type="project" value="InterPro"/>
</dbReference>
<dbReference type="InterPro" id="IPR044824">
    <property type="entry name" value="MAIN-like"/>
</dbReference>
<gene>
    <name evidence="2" type="ORF">Goari_006308</name>
</gene>
<feature type="domain" description="Aminotransferase-like plant mobile" evidence="1">
    <location>
        <begin position="60"/>
        <end position="102"/>
    </location>
</feature>
<dbReference type="PANTHER" id="PTHR46033">
    <property type="entry name" value="PROTEIN MAIN-LIKE 2"/>
    <property type="match status" value="1"/>
</dbReference>
<keyword evidence="3" id="KW-1185">Reference proteome</keyword>
<dbReference type="InterPro" id="IPR019557">
    <property type="entry name" value="AminoTfrase-like_pln_mobile"/>
</dbReference>
<dbReference type="AlphaFoldDB" id="A0A7J8XN82"/>
<comment type="caution">
    <text evidence="2">The sequence shown here is derived from an EMBL/GenBank/DDBJ whole genome shotgun (WGS) entry which is preliminary data.</text>
</comment>